<protein>
    <submittedName>
        <fullName evidence="2">Uncharacterized protein</fullName>
    </submittedName>
</protein>
<gene>
    <name evidence="2" type="ORF">Pcinc_040180</name>
</gene>
<accession>A0AAE1EJT7</accession>
<keyword evidence="1" id="KW-0472">Membrane</keyword>
<proteinExistence type="predicted"/>
<keyword evidence="3" id="KW-1185">Reference proteome</keyword>
<evidence type="ECO:0000256" key="1">
    <source>
        <dbReference type="SAM" id="Phobius"/>
    </source>
</evidence>
<evidence type="ECO:0000313" key="2">
    <source>
        <dbReference type="EMBL" id="KAK3853275.1"/>
    </source>
</evidence>
<keyword evidence="1" id="KW-0812">Transmembrane</keyword>
<feature type="transmembrane region" description="Helical" evidence="1">
    <location>
        <begin position="20"/>
        <end position="37"/>
    </location>
</feature>
<reference evidence="2" key="1">
    <citation type="submission" date="2023-10" db="EMBL/GenBank/DDBJ databases">
        <title>Genome assemblies of two species of porcelain crab, Petrolisthes cinctipes and Petrolisthes manimaculis (Anomura: Porcellanidae).</title>
        <authorList>
            <person name="Angst P."/>
        </authorList>
    </citation>
    <scope>NUCLEOTIDE SEQUENCE</scope>
    <source>
        <strain evidence="2">PB745_01</strain>
        <tissue evidence="2">Gill</tissue>
    </source>
</reference>
<dbReference type="EMBL" id="JAWQEG010007025">
    <property type="protein sequence ID" value="KAK3853275.1"/>
    <property type="molecule type" value="Genomic_DNA"/>
</dbReference>
<name>A0AAE1EJT7_PETCI</name>
<dbReference type="AlphaFoldDB" id="A0AAE1EJT7"/>
<comment type="caution">
    <text evidence="2">The sequence shown here is derived from an EMBL/GenBank/DDBJ whole genome shotgun (WGS) entry which is preliminary data.</text>
</comment>
<sequence>MLFPPPTFMHASYSSSLHSSHFLIPLLLLIPSFIPLLHPTYLYPPTTTTATFILSRLLANGGEFFMRRGGFWSVERARCFSGLVGAFNVGF</sequence>
<keyword evidence="1" id="KW-1133">Transmembrane helix</keyword>
<organism evidence="2 3">
    <name type="scientific">Petrolisthes cinctipes</name>
    <name type="common">Flat porcelain crab</name>
    <dbReference type="NCBI Taxonomy" id="88211"/>
    <lineage>
        <taxon>Eukaryota</taxon>
        <taxon>Metazoa</taxon>
        <taxon>Ecdysozoa</taxon>
        <taxon>Arthropoda</taxon>
        <taxon>Crustacea</taxon>
        <taxon>Multicrustacea</taxon>
        <taxon>Malacostraca</taxon>
        <taxon>Eumalacostraca</taxon>
        <taxon>Eucarida</taxon>
        <taxon>Decapoda</taxon>
        <taxon>Pleocyemata</taxon>
        <taxon>Anomura</taxon>
        <taxon>Galatheoidea</taxon>
        <taxon>Porcellanidae</taxon>
        <taxon>Petrolisthes</taxon>
    </lineage>
</organism>
<dbReference type="Proteomes" id="UP001286313">
    <property type="component" value="Unassembled WGS sequence"/>
</dbReference>
<evidence type="ECO:0000313" key="3">
    <source>
        <dbReference type="Proteomes" id="UP001286313"/>
    </source>
</evidence>